<proteinExistence type="predicted"/>
<dbReference type="Proteomes" id="UP000196485">
    <property type="component" value="Unassembled WGS sequence"/>
</dbReference>
<dbReference type="InterPro" id="IPR015037">
    <property type="entry name" value="DUF1919"/>
</dbReference>
<evidence type="ECO:0000313" key="1">
    <source>
        <dbReference type="EMBL" id="SMY16547.1"/>
    </source>
</evidence>
<dbReference type="Pfam" id="PF08942">
    <property type="entry name" value="DUF1919"/>
    <property type="match status" value="1"/>
</dbReference>
<dbReference type="RefSeq" id="WP_087820577.1">
    <property type="nucleotide sequence ID" value="NZ_FYAH01000002.1"/>
</dbReference>
<dbReference type="InterPro" id="IPR037226">
    <property type="entry name" value="CAC2185-like_sf"/>
</dbReference>
<keyword evidence="2" id="KW-1185">Reference proteome</keyword>
<evidence type="ECO:0008006" key="3">
    <source>
        <dbReference type="Google" id="ProtNLM"/>
    </source>
</evidence>
<dbReference type="SUPFAM" id="SSF142795">
    <property type="entry name" value="CAC2185-like"/>
    <property type="match status" value="1"/>
</dbReference>
<gene>
    <name evidence="1" type="ORF">PAQU9191_01779</name>
</gene>
<name>A0A1Y6KZN4_9GAMM</name>
<evidence type="ECO:0000313" key="2">
    <source>
        <dbReference type="Proteomes" id="UP000196485"/>
    </source>
</evidence>
<organism evidence="1 2">
    <name type="scientific">Photobacterium aquimaris</name>
    <dbReference type="NCBI Taxonomy" id="512643"/>
    <lineage>
        <taxon>Bacteria</taxon>
        <taxon>Pseudomonadati</taxon>
        <taxon>Pseudomonadota</taxon>
        <taxon>Gammaproteobacteria</taxon>
        <taxon>Vibrionales</taxon>
        <taxon>Vibrionaceae</taxon>
        <taxon>Photobacterium</taxon>
    </lineage>
</organism>
<dbReference type="AlphaFoldDB" id="A0A1Y6KZN4"/>
<dbReference type="EMBL" id="FYAH01000002">
    <property type="protein sequence ID" value="SMY16547.1"/>
    <property type="molecule type" value="Genomic_DNA"/>
</dbReference>
<protein>
    <recommendedName>
        <fullName evidence="3">DUF1919 domain-containing protein</fullName>
    </recommendedName>
</protein>
<sequence length="214" mass="25567">MIQRVISYIYKRTLYKVYRSHVNKKLRARLKNKNFSLISNNCIGGLTCSDLAQPFNSPTVGCFFYSDCYLKFCENLKHYLSLELEQATSSKYIDSYPYILGKLGDIEIHFIHDSSFAEVKEKWERRKKRVDFDNLFFVMSDRDICDEGDIERFLRLDDGKSVFFGARKRSNLDNFVHCYNEKGEITTQFFAMYRVHEKYFDMVEWLNTKRIVIY</sequence>
<reference evidence="2" key="1">
    <citation type="submission" date="2017-06" db="EMBL/GenBank/DDBJ databases">
        <authorList>
            <person name="Rodrigo-Torres L."/>
            <person name="Arahal R. D."/>
            <person name="Lucena T."/>
        </authorList>
    </citation>
    <scope>NUCLEOTIDE SEQUENCE [LARGE SCALE GENOMIC DNA]</scope>
    <source>
        <strain evidence="2">type strain: CECT 9192</strain>
    </source>
</reference>
<accession>A0A1Y6KZN4</accession>